<dbReference type="InterPro" id="IPR043519">
    <property type="entry name" value="NT_sf"/>
</dbReference>
<dbReference type="EMBL" id="JAHQXE010000006">
    <property type="protein sequence ID" value="MBV0903494.1"/>
    <property type="molecule type" value="Genomic_DNA"/>
</dbReference>
<organism evidence="1 2">
    <name type="scientific">Haloarcula salina</name>
    <dbReference type="NCBI Taxonomy" id="1429914"/>
    <lineage>
        <taxon>Archaea</taxon>
        <taxon>Methanobacteriati</taxon>
        <taxon>Methanobacteriota</taxon>
        <taxon>Stenosarchaea group</taxon>
        <taxon>Halobacteria</taxon>
        <taxon>Halobacteriales</taxon>
        <taxon>Haloarculaceae</taxon>
        <taxon>Haloarcula</taxon>
    </lineage>
</organism>
<dbReference type="SUPFAM" id="SSF81301">
    <property type="entry name" value="Nucleotidyltransferase"/>
    <property type="match status" value="1"/>
</dbReference>
<name>A0AA41G4S6_9EURY</name>
<evidence type="ECO:0000313" key="2">
    <source>
        <dbReference type="Proteomes" id="UP001166304"/>
    </source>
</evidence>
<dbReference type="AlphaFoldDB" id="A0AA41G4S6"/>
<gene>
    <name evidence="1" type="ORF">KTS37_17050</name>
</gene>
<sequence length="237" mass="26878">MSLPERQSELVETHRAVQEAGLPYVLVGGWAVSAFQTRFTTDIDTVVPGTALDDYDSLLSELGYQKRFETEVSNEYEGRMIQYRKPVGDNEVTFEALVDAMGCRQTDAEWSYRYLHEYSIVESIDISGDLEGRIPEPALLFAMKLHSGRKADTRDLVVISTRAELDRIARHVHRGDPQKLGKQIEVVLDRLRQDGFEDSFKGVFRQEELPATAVSDLVSFLSSQRDRLVDDESDDTN</sequence>
<dbReference type="Proteomes" id="UP001166304">
    <property type="component" value="Unassembled WGS sequence"/>
</dbReference>
<dbReference type="Gene3D" id="3.30.460.40">
    <property type="match status" value="1"/>
</dbReference>
<keyword evidence="2" id="KW-1185">Reference proteome</keyword>
<reference evidence="1" key="1">
    <citation type="submission" date="2021-06" db="EMBL/GenBank/DDBJ databases">
        <title>New haloarchaea isolates fom saline soil.</title>
        <authorList>
            <person name="Duran-Viseras A."/>
            <person name="Sanchez-Porro C.S."/>
            <person name="Ventosa A."/>
        </authorList>
    </citation>
    <scope>NUCLEOTIDE SEQUENCE</scope>
    <source>
        <strain evidence="1">JCM 18369</strain>
    </source>
</reference>
<protein>
    <submittedName>
        <fullName evidence="1">Uncharacterized protein</fullName>
    </submittedName>
</protein>
<evidence type="ECO:0000313" key="1">
    <source>
        <dbReference type="EMBL" id="MBV0903494.1"/>
    </source>
</evidence>
<comment type="caution">
    <text evidence="1">The sequence shown here is derived from an EMBL/GenBank/DDBJ whole genome shotgun (WGS) entry which is preliminary data.</text>
</comment>
<proteinExistence type="predicted"/>
<accession>A0AA41G4S6</accession>
<dbReference type="RefSeq" id="WP_162414554.1">
    <property type="nucleotide sequence ID" value="NZ_JAHQXE010000006.1"/>
</dbReference>